<gene>
    <name evidence="1" type="ORF">BDV95DRAFT_398611</name>
</gene>
<dbReference type="EMBL" id="JAADJZ010000009">
    <property type="protein sequence ID" value="KAF2872803.1"/>
    <property type="molecule type" value="Genomic_DNA"/>
</dbReference>
<organism evidence="1 2">
    <name type="scientific">Massariosphaeria phaeospora</name>
    <dbReference type="NCBI Taxonomy" id="100035"/>
    <lineage>
        <taxon>Eukaryota</taxon>
        <taxon>Fungi</taxon>
        <taxon>Dikarya</taxon>
        <taxon>Ascomycota</taxon>
        <taxon>Pezizomycotina</taxon>
        <taxon>Dothideomycetes</taxon>
        <taxon>Pleosporomycetidae</taxon>
        <taxon>Pleosporales</taxon>
        <taxon>Pleosporales incertae sedis</taxon>
        <taxon>Massariosphaeria</taxon>
    </lineage>
</organism>
<dbReference type="Proteomes" id="UP000481861">
    <property type="component" value="Unassembled WGS sequence"/>
</dbReference>
<accession>A0A7C8MDT2</accession>
<comment type="caution">
    <text evidence="1">The sequence shown here is derived from an EMBL/GenBank/DDBJ whole genome shotgun (WGS) entry which is preliminary data.</text>
</comment>
<sequence length="272" mass="30399">MASIALQLEWNAGYGVLPFDIFVLDHWEGTALTSPVDNQQQWDNLARRYLSFPLMARWPLYKHFHDALSDVPGVAPFPSPTEEQIGGILVPHQSIQERNLSARCCSGWNTVWLRTCYAPSLADSPNHVLDDASLYDFEGSDQDVLDQLLLRLPGLTDAFGIMDEYGDGSLLRYASGLDDPEAIERAEHVEESVEIEKIALNIQNFVYVVDGEAVGKHIVKIWWFNEFGKIIWDNIALIPDTDLDGLLGAILDGQGFMDIVAETPQRGDVLRG</sequence>
<dbReference type="AlphaFoldDB" id="A0A7C8MDT2"/>
<dbReference type="OrthoDB" id="4364812at2759"/>
<evidence type="ECO:0000313" key="1">
    <source>
        <dbReference type="EMBL" id="KAF2872803.1"/>
    </source>
</evidence>
<keyword evidence="2" id="KW-1185">Reference proteome</keyword>
<name>A0A7C8MDT2_9PLEO</name>
<evidence type="ECO:0000313" key="2">
    <source>
        <dbReference type="Proteomes" id="UP000481861"/>
    </source>
</evidence>
<reference evidence="1 2" key="1">
    <citation type="submission" date="2020-01" db="EMBL/GenBank/DDBJ databases">
        <authorList>
            <consortium name="DOE Joint Genome Institute"/>
            <person name="Haridas S."/>
            <person name="Albert R."/>
            <person name="Binder M."/>
            <person name="Bloem J."/>
            <person name="Labutti K."/>
            <person name="Salamov A."/>
            <person name="Andreopoulos B."/>
            <person name="Baker S.E."/>
            <person name="Barry K."/>
            <person name="Bills G."/>
            <person name="Bluhm B.H."/>
            <person name="Cannon C."/>
            <person name="Castanera R."/>
            <person name="Culley D.E."/>
            <person name="Daum C."/>
            <person name="Ezra D."/>
            <person name="Gonzalez J.B."/>
            <person name="Henrissat B."/>
            <person name="Kuo A."/>
            <person name="Liang C."/>
            <person name="Lipzen A."/>
            <person name="Lutzoni F."/>
            <person name="Magnuson J."/>
            <person name="Mondo S."/>
            <person name="Nolan M."/>
            <person name="Ohm R."/>
            <person name="Pangilinan J."/>
            <person name="Park H.-J.H."/>
            <person name="Ramirez L."/>
            <person name="Alfaro M."/>
            <person name="Sun H."/>
            <person name="Tritt A."/>
            <person name="Yoshinaga Y."/>
            <person name="Zwiers L.-H.L."/>
            <person name="Turgeon B.G."/>
            <person name="Goodwin S.B."/>
            <person name="Spatafora J.W."/>
            <person name="Crous P.W."/>
            <person name="Grigoriev I.V."/>
        </authorList>
    </citation>
    <scope>NUCLEOTIDE SEQUENCE [LARGE SCALE GENOMIC DNA]</scope>
    <source>
        <strain evidence="1 2">CBS 611.86</strain>
    </source>
</reference>
<proteinExistence type="predicted"/>
<protein>
    <submittedName>
        <fullName evidence="1">Uncharacterized protein</fullName>
    </submittedName>
</protein>